<evidence type="ECO:0000256" key="1">
    <source>
        <dbReference type="ARBA" id="ARBA00004606"/>
    </source>
</evidence>
<name>A0AAD9JQB3_RIDPI</name>
<dbReference type="AlphaFoldDB" id="A0AAD9JQB3"/>
<sequence>MVATGADYALRPLLIFILWPLAILVGICYAYFRQSSNSRLPWKPLFDYVWNYKVGTSFGRNLESWGLLVGFYLVFGVCLAAFISVLAGFVILVVDKNYPMRQHYESMIKANPGLGYRPVPSVDTNLIRFIQGKPSSYKLYTDHIQAYLDQYEHEKQEGENFQDCSNLKEKDRNKNKVCRFNIDTLGKTCQQQQDFGYDEGQPCILLKLNKVYGWEPQNFSRSPSVPEEIQQVYTPSSVTVTCHGENPADEENMGEVAFYPPNGLPFYYYPYLNQEGYRQPLVFAQFKRPKNGVLIQIWCKAWASNLYHSKNDRAGSVHFELLVD</sequence>
<evidence type="ECO:0000256" key="7">
    <source>
        <dbReference type="SAM" id="Phobius"/>
    </source>
</evidence>
<protein>
    <recommendedName>
        <fullName evidence="10">Sodium/potassium-transporting ATPase subunit beta</fullName>
    </recommendedName>
</protein>
<evidence type="ECO:0000256" key="3">
    <source>
        <dbReference type="ARBA" id="ARBA00022692"/>
    </source>
</evidence>
<dbReference type="GO" id="GO:0006883">
    <property type="term" value="P:intracellular sodium ion homeostasis"/>
    <property type="evidence" value="ECO:0007669"/>
    <property type="project" value="TreeGrafter"/>
</dbReference>
<keyword evidence="6 7" id="KW-0472">Membrane</keyword>
<dbReference type="InterPro" id="IPR038702">
    <property type="entry name" value="Na/K_ATPase_sub_beta_sf"/>
</dbReference>
<dbReference type="Pfam" id="PF00287">
    <property type="entry name" value="Na_K-ATPase"/>
    <property type="match status" value="1"/>
</dbReference>
<keyword evidence="4" id="KW-0735">Signal-anchor</keyword>
<accession>A0AAD9JQB3</accession>
<keyword evidence="5 7" id="KW-1133">Transmembrane helix</keyword>
<evidence type="ECO:0000313" key="9">
    <source>
        <dbReference type="Proteomes" id="UP001209878"/>
    </source>
</evidence>
<dbReference type="Proteomes" id="UP001209878">
    <property type="component" value="Unassembled WGS sequence"/>
</dbReference>
<keyword evidence="9" id="KW-1185">Reference proteome</keyword>
<feature type="transmembrane region" description="Helical" evidence="7">
    <location>
        <begin position="69"/>
        <end position="94"/>
    </location>
</feature>
<dbReference type="GO" id="GO:0030007">
    <property type="term" value="P:intracellular potassium ion homeostasis"/>
    <property type="evidence" value="ECO:0007669"/>
    <property type="project" value="TreeGrafter"/>
</dbReference>
<keyword evidence="3 7" id="KW-0812">Transmembrane</keyword>
<dbReference type="GO" id="GO:1990573">
    <property type="term" value="P:potassium ion import across plasma membrane"/>
    <property type="evidence" value="ECO:0007669"/>
    <property type="project" value="TreeGrafter"/>
</dbReference>
<dbReference type="InterPro" id="IPR000402">
    <property type="entry name" value="Na/K_ATPase_sub_beta"/>
</dbReference>
<proteinExistence type="inferred from homology"/>
<gene>
    <name evidence="8" type="ORF">NP493_1885g00015</name>
</gene>
<evidence type="ECO:0000313" key="8">
    <source>
        <dbReference type="EMBL" id="KAK2157244.1"/>
    </source>
</evidence>
<dbReference type="GO" id="GO:0036376">
    <property type="term" value="P:sodium ion export across plasma membrane"/>
    <property type="evidence" value="ECO:0007669"/>
    <property type="project" value="TreeGrafter"/>
</dbReference>
<dbReference type="EMBL" id="JAODUO010001894">
    <property type="protein sequence ID" value="KAK2157244.1"/>
    <property type="molecule type" value="Genomic_DNA"/>
</dbReference>
<evidence type="ECO:0000256" key="6">
    <source>
        <dbReference type="ARBA" id="ARBA00023136"/>
    </source>
</evidence>
<comment type="caution">
    <text evidence="8">The sequence shown here is derived from an EMBL/GenBank/DDBJ whole genome shotgun (WGS) entry which is preliminary data.</text>
</comment>
<dbReference type="GO" id="GO:0001671">
    <property type="term" value="F:ATPase activator activity"/>
    <property type="evidence" value="ECO:0007669"/>
    <property type="project" value="TreeGrafter"/>
</dbReference>
<feature type="transmembrane region" description="Helical" evidence="7">
    <location>
        <begin position="12"/>
        <end position="32"/>
    </location>
</feature>
<organism evidence="8 9">
    <name type="scientific">Ridgeia piscesae</name>
    <name type="common">Tubeworm</name>
    <dbReference type="NCBI Taxonomy" id="27915"/>
    <lineage>
        <taxon>Eukaryota</taxon>
        <taxon>Metazoa</taxon>
        <taxon>Spiralia</taxon>
        <taxon>Lophotrochozoa</taxon>
        <taxon>Annelida</taxon>
        <taxon>Polychaeta</taxon>
        <taxon>Sedentaria</taxon>
        <taxon>Canalipalpata</taxon>
        <taxon>Sabellida</taxon>
        <taxon>Siboglinidae</taxon>
        <taxon>Ridgeia</taxon>
    </lineage>
</organism>
<comment type="subcellular location">
    <subcellularLocation>
        <location evidence="1">Membrane</location>
        <topology evidence="1">Single-pass type II membrane protein</topology>
    </subcellularLocation>
</comment>
<evidence type="ECO:0000256" key="5">
    <source>
        <dbReference type="ARBA" id="ARBA00022989"/>
    </source>
</evidence>
<evidence type="ECO:0000256" key="2">
    <source>
        <dbReference type="ARBA" id="ARBA00005876"/>
    </source>
</evidence>
<dbReference type="PANTHER" id="PTHR11523:SF28">
    <property type="entry name" value="NA_K-ATPASE BETA SUBUNIT ISOFORM 4-RELATED"/>
    <property type="match status" value="1"/>
</dbReference>
<evidence type="ECO:0008006" key="10">
    <source>
        <dbReference type="Google" id="ProtNLM"/>
    </source>
</evidence>
<dbReference type="GO" id="GO:0005890">
    <property type="term" value="C:sodium:potassium-exchanging ATPase complex"/>
    <property type="evidence" value="ECO:0007669"/>
    <property type="project" value="InterPro"/>
</dbReference>
<comment type="similarity">
    <text evidence="2">Belongs to the X(+)/potassium ATPases subunit beta family.</text>
</comment>
<dbReference type="PANTHER" id="PTHR11523">
    <property type="entry name" value="SODIUM/POTASSIUM-DEPENDENT ATPASE BETA SUBUNIT"/>
    <property type="match status" value="1"/>
</dbReference>
<evidence type="ECO:0000256" key="4">
    <source>
        <dbReference type="ARBA" id="ARBA00022968"/>
    </source>
</evidence>
<reference evidence="8" key="1">
    <citation type="journal article" date="2023" name="Mol. Biol. Evol.">
        <title>Third-Generation Sequencing Reveals the Adaptive Role of the Epigenome in Three Deep-Sea Polychaetes.</title>
        <authorList>
            <person name="Perez M."/>
            <person name="Aroh O."/>
            <person name="Sun Y."/>
            <person name="Lan Y."/>
            <person name="Juniper S.K."/>
            <person name="Young C.R."/>
            <person name="Angers B."/>
            <person name="Qian P.Y."/>
        </authorList>
    </citation>
    <scope>NUCLEOTIDE SEQUENCE</scope>
    <source>
        <strain evidence="8">R07B-5</strain>
    </source>
</reference>
<dbReference type="Gene3D" id="2.60.40.1660">
    <property type="entry name" value="Na, k-atpase alpha subunit"/>
    <property type="match status" value="1"/>
</dbReference>